<dbReference type="Gene3D" id="1.20.1070.10">
    <property type="entry name" value="Rhodopsin 7-helix transmembrane proteins"/>
    <property type="match status" value="1"/>
</dbReference>
<proteinExistence type="predicted"/>
<comment type="subcellular location">
    <subcellularLocation>
        <location evidence="1">Cell membrane</location>
        <topology evidence="1">Multi-pass membrane protein</topology>
    </subcellularLocation>
</comment>
<dbReference type="EnsemblMetazoa" id="XM_028660699.1">
    <property type="protein sequence ID" value="XP_028516500.1"/>
    <property type="gene ID" value="LOC110244589"/>
</dbReference>
<feature type="transmembrane region" description="Helical" evidence="10">
    <location>
        <begin position="143"/>
        <end position="166"/>
    </location>
</feature>
<feature type="transmembrane region" description="Helical" evidence="10">
    <location>
        <begin position="116"/>
        <end position="137"/>
    </location>
</feature>
<dbReference type="Pfam" id="PF00001">
    <property type="entry name" value="7tm_1"/>
    <property type="match status" value="1"/>
</dbReference>
<dbReference type="EnsemblMetazoa" id="XM_021050796.2">
    <property type="protein sequence ID" value="XP_020906455.1"/>
    <property type="gene ID" value="LOC110244589"/>
</dbReference>
<evidence type="ECO:0000313" key="12">
    <source>
        <dbReference type="EnsemblMetazoa" id="XP_020906453.1"/>
    </source>
</evidence>
<feature type="transmembrane region" description="Helical" evidence="10">
    <location>
        <begin position="225"/>
        <end position="246"/>
    </location>
</feature>
<evidence type="ECO:0000256" key="3">
    <source>
        <dbReference type="ARBA" id="ARBA00022692"/>
    </source>
</evidence>
<feature type="transmembrane region" description="Helical" evidence="10">
    <location>
        <begin position="186"/>
        <end position="213"/>
    </location>
</feature>
<dbReference type="GO" id="GO:0005886">
    <property type="term" value="C:plasma membrane"/>
    <property type="evidence" value="ECO:0007669"/>
    <property type="project" value="UniProtKB-SubCell"/>
</dbReference>
<feature type="domain" description="G-protein coupled receptors family 1 profile" evidence="11">
    <location>
        <begin position="18"/>
        <end position="244"/>
    </location>
</feature>
<feature type="transmembrane region" description="Helical" evidence="10">
    <location>
        <begin position="74"/>
        <end position="96"/>
    </location>
</feature>
<organism evidence="12 13">
    <name type="scientific">Exaiptasia diaphana</name>
    <name type="common">Tropical sea anemone</name>
    <name type="synonym">Aiptasia pulchella</name>
    <dbReference type="NCBI Taxonomy" id="2652724"/>
    <lineage>
        <taxon>Eukaryota</taxon>
        <taxon>Metazoa</taxon>
        <taxon>Cnidaria</taxon>
        <taxon>Anthozoa</taxon>
        <taxon>Hexacorallia</taxon>
        <taxon>Actiniaria</taxon>
        <taxon>Aiptasiidae</taxon>
        <taxon>Exaiptasia</taxon>
    </lineage>
</organism>
<dbReference type="SUPFAM" id="SSF81321">
    <property type="entry name" value="Family A G protein-coupled receptor-like"/>
    <property type="match status" value="1"/>
</dbReference>
<dbReference type="Proteomes" id="UP000887567">
    <property type="component" value="Unplaced"/>
</dbReference>
<keyword evidence="8" id="KW-0325">Glycoprotein</keyword>
<evidence type="ECO:0000256" key="10">
    <source>
        <dbReference type="SAM" id="Phobius"/>
    </source>
</evidence>
<evidence type="ECO:0000256" key="2">
    <source>
        <dbReference type="ARBA" id="ARBA00022475"/>
    </source>
</evidence>
<dbReference type="CDD" id="cd00637">
    <property type="entry name" value="7tm_classA_rhodopsin-like"/>
    <property type="match status" value="1"/>
</dbReference>
<dbReference type="PANTHER" id="PTHR24246:SF27">
    <property type="entry name" value="ADENOSINE RECEPTOR, ISOFORM A"/>
    <property type="match status" value="1"/>
</dbReference>
<dbReference type="RefSeq" id="XP_020906453.1">
    <property type="nucleotide sequence ID" value="XM_021050794.2"/>
</dbReference>
<keyword evidence="3 10" id="KW-0812">Transmembrane</keyword>
<evidence type="ECO:0000256" key="7">
    <source>
        <dbReference type="ARBA" id="ARBA00023170"/>
    </source>
</evidence>
<accession>A0A913XLZ9</accession>
<dbReference type="GO" id="GO:0004930">
    <property type="term" value="F:G protein-coupled receptor activity"/>
    <property type="evidence" value="ECO:0007669"/>
    <property type="project" value="UniProtKB-KW"/>
</dbReference>
<keyword evidence="5" id="KW-0297">G-protein coupled receptor</keyword>
<feature type="transmembrane region" description="Helical" evidence="10">
    <location>
        <begin position="40"/>
        <end position="62"/>
    </location>
</feature>
<reference evidence="12" key="1">
    <citation type="submission" date="2022-11" db="UniProtKB">
        <authorList>
            <consortium name="EnsemblMetazoa"/>
        </authorList>
    </citation>
    <scope>IDENTIFICATION</scope>
</reference>
<dbReference type="OrthoDB" id="5989169at2759"/>
<dbReference type="PROSITE" id="PS50262">
    <property type="entry name" value="G_PROTEIN_RECEP_F1_2"/>
    <property type="match status" value="1"/>
</dbReference>
<evidence type="ECO:0000313" key="13">
    <source>
        <dbReference type="Proteomes" id="UP000887567"/>
    </source>
</evidence>
<keyword evidence="2" id="KW-1003">Cell membrane</keyword>
<dbReference type="PRINTS" id="PR00237">
    <property type="entry name" value="GPCRRHODOPSN"/>
</dbReference>
<evidence type="ECO:0000256" key="6">
    <source>
        <dbReference type="ARBA" id="ARBA00023136"/>
    </source>
</evidence>
<keyword evidence="13" id="KW-1185">Reference proteome</keyword>
<dbReference type="AlphaFoldDB" id="A0A913XLZ9"/>
<keyword evidence="4 10" id="KW-1133">Transmembrane helix</keyword>
<protein>
    <recommendedName>
        <fullName evidence="11">G-protein coupled receptors family 1 profile domain-containing protein</fullName>
    </recommendedName>
</protein>
<evidence type="ECO:0000256" key="9">
    <source>
        <dbReference type="ARBA" id="ARBA00023224"/>
    </source>
</evidence>
<dbReference type="RefSeq" id="XP_020906455.1">
    <property type="nucleotide sequence ID" value="XM_021050796.2"/>
</dbReference>
<evidence type="ECO:0000256" key="1">
    <source>
        <dbReference type="ARBA" id="ARBA00004651"/>
    </source>
</evidence>
<feature type="transmembrane region" description="Helical" evidence="10">
    <location>
        <begin position="6"/>
        <end position="28"/>
    </location>
</feature>
<evidence type="ECO:0000256" key="8">
    <source>
        <dbReference type="ARBA" id="ARBA00023180"/>
    </source>
</evidence>
<name>A0A913XLZ9_EXADI</name>
<dbReference type="KEGG" id="epa:110244589"/>
<keyword evidence="9" id="KW-0807">Transducer</keyword>
<dbReference type="GeneID" id="110244589"/>
<dbReference type="InterPro" id="IPR000276">
    <property type="entry name" value="GPCR_Rhodpsn"/>
</dbReference>
<dbReference type="RefSeq" id="XP_028516500.1">
    <property type="nucleotide sequence ID" value="XM_028660699.1"/>
</dbReference>
<keyword evidence="7" id="KW-0675">Receptor</keyword>
<keyword evidence="6 10" id="KW-0472">Membrane</keyword>
<dbReference type="EnsemblMetazoa" id="XM_021050795.2">
    <property type="protein sequence ID" value="XP_020906454.1"/>
    <property type="gene ID" value="LOC110244589"/>
</dbReference>
<dbReference type="EnsemblMetazoa" id="XM_021050794.2">
    <property type="protein sequence ID" value="XP_020906453.1"/>
    <property type="gene ID" value="LOC110244589"/>
</dbReference>
<dbReference type="OMA" id="MFRIKEY"/>
<evidence type="ECO:0000256" key="4">
    <source>
        <dbReference type="ARBA" id="ARBA00022989"/>
    </source>
</evidence>
<dbReference type="PANTHER" id="PTHR24246">
    <property type="entry name" value="OLFACTORY RECEPTOR AND ADENOSINE RECEPTOR"/>
    <property type="match status" value="1"/>
</dbReference>
<dbReference type="RefSeq" id="XP_020906454.1">
    <property type="nucleotide sequence ID" value="XM_021050795.2"/>
</dbReference>
<evidence type="ECO:0000259" key="11">
    <source>
        <dbReference type="PROSITE" id="PS50262"/>
    </source>
</evidence>
<dbReference type="InterPro" id="IPR017452">
    <property type="entry name" value="GPCR_Rhodpsn_7TM"/>
</dbReference>
<sequence length="279" mass="31358">MWSTSWLFVIEAIAIVTGNAISIVIFTSTRRLRNRKFMTIVNLAVADLLSGLVCLPLVVYYFEGAQRHTQTFLTIYNLADSFFGAASIFSLAALAIERLHATYFPFKHEGLSKRAYVIGIAVVWMSALLHALAAQFLSYFAHILKIVVVIGLALAVVSISYLLIWIKVTRMSGLPVQAIQEENKKLTITLLIVTTVSYITMLPLMITMVYTYACGSWCLDSHYSLLVALAFLHYMNSLVNFIIYALRMQEFRGALLRRLGCSRQYGAARTIDKTNETIM</sequence>
<evidence type="ECO:0000256" key="5">
    <source>
        <dbReference type="ARBA" id="ARBA00023040"/>
    </source>
</evidence>